<dbReference type="Proteomes" id="UP000294933">
    <property type="component" value="Unassembled WGS sequence"/>
</dbReference>
<accession>A0A4Y7Q4P5</accession>
<evidence type="ECO:0008006" key="3">
    <source>
        <dbReference type="Google" id="ProtNLM"/>
    </source>
</evidence>
<reference evidence="1 2" key="1">
    <citation type="submission" date="2018-06" db="EMBL/GenBank/DDBJ databases">
        <title>A transcriptomic atlas of mushroom development highlights an independent origin of complex multicellularity.</title>
        <authorList>
            <consortium name="DOE Joint Genome Institute"/>
            <person name="Krizsan K."/>
            <person name="Almasi E."/>
            <person name="Merenyi Z."/>
            <person name="Sahu N."/>
            <person name="Viragh M."/>
            <person name="Koszo T."/>
            <person name="Mondo S."/>
            <person name="Kiss B."/>
            <person name="Balint B."/>
            <person name="Kues U."/>
            <person name="Barry K."/>
            <person name="Hegedus J.C."/>
            <person name="Henrissat B."/>
            <person name="Johnson J."/>
            <person name="Lipzen A."/>
            <person name="Ohm R."/>
            <person name="Nagy I."/>
            <person name="Pangilinan J."/>
            <person name="Yan J."/>
            <person name="Xiong Y."/>
            <person name="Grigoriev I.V."/>
            <person name="Hibbett D.S."/>
            <person name="Nagy L.G."/>
        </authorList>
    </citation>
    <scope>NUCLEOTIDE SEQUENCE [LARGE SCALE GENOMIC DNA]</scope>
    <source>
        <strain evidence="1 2">SZMC22713</strain>
    </source>
</reference>
<dbReference type="Gene3D" id="1.10.510.10">
    <property type="entry name" value="Transferase(Phosphotransferase) domain 1"/>
    <property type="match status" value="1"/>
</dbReference>
<name>A0A4Y7Q4P5_9AGAM</name>
<evidence type="ECO:0000313" key="1">
    <source>
        <dbReference type="EMBL" id="TDL21889.1"/>
    </source>
</evidence>
<dbReference type="AlphaFoldDB" id="A0A4Y7Q4P5"/>
<gene>
    <name evidence="1" type="ORF">BD410DRAFT_283479</name>
</gene>
<dbReference type="EMBL" id="ML170178">
    <property type="protein sequence ID" value="TDL21889.1"/>
    <property type="molecule type" value="Genomic_DNA"/>
</dbReference>
<proteinExistence type="predicted"/>
<keyword evidence="2" id="KW-1185">Reference proteome</keyword>
<evidence type="ECO:0000313" key="2">
    <source>
        <dbReference type="Proteomes" id="UP000294933"/>
    </source>
</evidence>
<protein>
    <recommendedName>
        <fullName evidence="3">Protein kinase domain-containing protein</fullName>
    </recommendedName>
</protein>
<dbReference type="VEuPathDB" id="FungiDB:BD410DRAFT_283479"/>
<organism evidence="1 2">
    <name type="scientific">Rickenella mellea</name>
    <dbReference type="NCBI Taxonomy" id="50990"/>
    <lineage>
        <taxon>Eukaryota</taxon>
        <taxon>Fungi</taxon>
        <taxon>Dikarya</taxon>
        <taxon>Basidiomycota</taxon>
        <taxon>Agaricomycotina</taxon>
        <taxon>Agaricomycetes</taxon>
        <taxon>Hymenochaetales</taxon>
        <taxon>Rickenellaceae</taxon>
        <taxon>Rickenella</taxon>
    </lineage>
</organism>
<sequence>MWYFGLLLLRTTDYSNWANDVRRFREGDRPDCPNGLDKEMWDVIFDRFLDMDPSKRITAEDAIPILRKLINRAADESFQPTIDALEVVRASC</sequence>